<keyword evidence="1" id="KW-0677">Repeat</keyword>
<accession>A0AAD7B041</accession>
<dbReference type="PANTHER" id="PTHR18896:SF186">
    <property type="entry name" value="PHOSPHOLIPASE D"/>
    <property type="match status" value="1"/>
</dbReference>
<proteinExistence type="predicted"/>
<reference evidence="3" key="1">
    <citation type="submission" date="2023-03" db="EMBL/GenBank/DDBJ databases">
        <title>Massive genome expansion in bonnet fungi (Mycena s.s.) driven by repeated elements and novel gene families across ecological guilds.</title>
        <authorList>
            <consortium name="Lawrence Berkeley National Laboratory"/>
            <person name="Harder C.B."/>
            <person name="Miyauchi S."/>
            <person name="Viragh M."/>
            <person name="Kuo A."/>
            <person name="Thoen E."/>
            <person name="Andreopoulos B."/>
            <person name="Lu D."/>
            <person name="Skrede I."/>
            <person name="Drula E."/>
            <person name="Henrissat B."/>
            <person name="Morin E."/>
            <person name="Kohler A."/>
            <person name="Barry K."/>
            <person name="LaButti K."/>
            <person name="Morin E."/>
            <person name="Salamov A."/>
            <person name="Lipzen A."/>
            <person name="Mereny Z."/>
            <person name="Hegedus B."/>
            <person name="Baldrian P."/>
            <person name="Stursova M."/>
            <person name="Weitz H."/>
            <person name="Taylor A."/>
            <person name="Grigoriev I.V."/>
            <person name="Nagy L.G."/>
            <person name="Martin F."/>
            <person name="Kauserud H."/>
        </authorList>
    </citation>
    <scope>NUCLEOTIDE SEQUENCE</scope>
    <source>
        <strain evidence="3">9284</strain>
    </source>
</reference>
<dbReference type="InterPro" id="IPR015679">
    <property type="entry name" value="PLipase_D_fam"/>
</dbReference>
<dbReference type="Gene3D" id="3.30.870.10">
    <property type="entry name" value="Endonuclease Chain A"/>
    <property type="match status" value="1"/>
</dbReference>
<name>A0AAD7B041_9AGAR</name>
<protein>
    <submittedName>
        <fullName evidence="3">Uncharacterized protein</fullName>
    </submittedName>
</protein>
<dbReference type="AlphaFoldDB" id="A0AAD7B041"/>
<dbReference type="EMBL" id="JARKIF010000059">
    <property type="protein sequence ID" value="KAJ7606377.1"/>
    <property type="molecule type" value="Genomic_DNA"/>
</dbReference>
<dbReference type="GO" id="GO:0004630">
    <property type="term" value="F:phospholipase D activity"/>
    <property type="evidence" value="ECO:0007669"/>
    <property type="project" value="TreeGrafter"/>
</dbReference>
<evidence type="ECO:0000313" key="3">
    <source>
        <dbReference type="EMBL" id="KAJ7606377.1"/>
    </source>
</evidence>
<sequence>MSPLPHDVEGGKIIREKHLQLHFQHALPARKRPHAVARRTHDPTGPIVLDIVQHFTERWNEIRKRKYREPKYPVLALRHNVEAAPNEAVVMHPHRRRHRETWRKMGHHYRQRWLGWPEDEDERHYAKCQTPGMRVQVVRSVSDWSHGVLTEHSIPSQNAYRQLIREAEHFIYIENQF</sequence>
<evidence type="ECO:0000256" key="2">
    <source>
        <dbReference type="ARBA" id="ARBA00023098"/>
    </source>
</evidence>
<dbReference type="PANTHER" id="PTHR18896">
    <property type="entry name" value="PHOSPHOLIPASE D"/>
    <property type="match status" value="1"/>
</dbReference>
<keyword evidence="2" id="KW-0443">Lipid metabolism</keyword>
<keyword evidence="4" id="KW-1185">Reference proteome</keyword>
<organism evidence="3 4">
    <name type="scientific">Roridomyces roridus</name>
    <dbReference type="NCBI Taxonomy" id="1738132"/>
    <lineage>
        <taxon>Eukaryota</taxon>
        <taxon>Fungi</taxon>
        <taxon>Dikarya</taxon>
        <taxon>Basidiomycota</taxon>
        <taxon>Agaricomycotina</taxon>
        <taxon>Agaricomycetes</taxon>
        <taxon>Agaricomycetidae</taxon>
        <taxon>Agaricales</taxon>
        <taxon>Marasmiineae</taxon>
        <taxon>Mycenaceae</taxon>
        <taxon>Roridomyces</taxon>
    </lineage>
</organism>
<dbReference type="GO" id="GO:0009395">
    <property type="term" value="P:phospholipid catabolic process"/>
    <property type="evidence" value="ECO:0007669"/>
    <property type="project" value="TreeGrafter"/>
</dbReference>
<evidence type="ECO:0000256" key="1">
    <source>
        <dbReference type="ARBA" id="ARBA00022737"/>
    </source>
</evidence>
<evidence type="ECO:0000313" key="4">
    <source>
        <dbReference type="Proteomes" id="UP001221142"/>
    </source>
</evidence>
<gene>
    <name evidence="3" type="ORF">FB45DRAFT_878589</name>
</gene>
<dbReference type="Proteomes" id="UP001221142">
    <property type="component" value="Unassembled WGS sequence"/>
</dbReference>
<comment type="caution">
    <text evidence="3">The sequence shown here is derived from an EMBL/GenBank/DDBJ whole genome shotgun (WGS) entry which is preliminary data.</text>
</comment>